<dbReference type="KEGG" id="apo:Arcpr_1487"/>
<keyword evidence="2" id="KW-1185">Reference proteome</keyword>
<name>D2REJ0_ARCPA</name>
<dbReference type="RefSeq" id="WP_012940870.1">
    <property type="nucleotide sequence ID" value="NC_013741.1"/>
</dbReference>
<proteinExistence type="predicted"/>
<dbReference type="EMBL" id="CP001857">
    <property type="protein sequence ID" value="ADB58534.1"/>
    <property type="molecule type" value="Genomic_DNA"/>
</dbReference>
<organism evidence="1 2">
    <name type="scientific">Archaeoglobus profundus (strain DSM 5631 / JCM 9629 / NBRC 100127 / Av18)</name>
    <dbReference type="NCBI Taxonomy" id="572546"/>
    <lineage>
        <taxon>Archaea</taxon>
        <taxon>Methanobacteriati</taxon>
        <taxon>Methanobacteriota</taxon>
        <taxon>Archaeoglobi</taxon>
        <taxon>Archaeoglobales</taxon>
        <taxon>Archaeoglobaceae</taxon>
        <taxon>Archaeoglobus</taxon>
    </lineage>
</organism>
<evidence type="ECO:0000313" key="1">
    <source>
        <dbReference type="EMBL" id="ADB58534.1"/>
    </source>
</evidence>
<protein>
    <submittedName>
        <fullName evidence="1">Uncharacterized protein</fullName>
    </submittedName>
</protein>
<dbReference type="HOGENOM" id="CLU_1773056_0_0_2"/>
<dbReference type="PaxDb" id="572546-Arcpr_1487"/>
<reference evidence="1 2" key="1">
    <citation type="journal article" date="2010" name="Stand. Genomic Sci.">
        <title>Complete genome sequence of Archaeoglobus profundus type strain (AV18).</title>
        <authorList>
            <person name="von Jan M."/>
            <person name="Lapidus A."/>
            <person name="Del Rio T.G."/>
            <person name="Copeland A."/>
            <person name="Tice H."/>
            <person name="Cheng J.F."/>
            <person name="Lucas S."/>
            <person name="Chen F."/>
            <person name="Nolan M."/>
            <person name="Goodwin L."/>
            <person name="Han C."/>
            <person name="Pitluck S."/>
            <person name="Liolios K."/>
            <person name="Ivanova N."/>
            <person name="Mavromatis K."/>
            <person name="Ovchinnikova G."/>
            <person name="Chertkov O."/>
            <person name="Pati A."/>
            <person name="Chen A."/>
            <person name="Palaniappan K."/>
            <person name="Land M."/>
            <person name="Hauser L."/>
            <person name="Chang Y.J."/>
            <person name="Jeffries C.D."/>
            <person name="Saunders E."/>
            <person name="Brettin T."/>
            <person name="Detter J.C."/>
            <person name="Chain P."/>
            <person name="Eichinger K."/>
            <person name="Huber H."/>
            <person name="Spring S."/>
            <person name="Rohde M."/>
            <person name="Goker M."/>
            <person name="Wirth R."/>
            <person name="Woyke T."/>
            <person name="Bristow J."/>
            <person name="Eisen J.A."/>
            <person name="Markowitz V."/>
            <person name="Hugenholtz P."/>
            <person name="Kyrpides N.C."/>
            <person name="Klenk H.P."/>
        </authorList>
    </citation>
    <scope>NUCLEOTIDE SEQUENCE [LARGE SCALE GENOMIC DNA]</scope>
    <source>
        <strain evidence="2">DSM 5631 / JCM 9629 / NBRC 100127 / Av18</strain>
    </source>
</reference>
<accession>D2REJ0</accession>
<dbReference type="AlphaFoldDB" id="D2REJ0"/>
<gene>
    <name evidence="1" type="ordered locus">Arcpr_1487</name>
</gene>
<evidence type="ECO:0000313" key="2">
    <source>
        <dbReference type="Proteomes" id="UP000001901"/>
    </source>
</evidence>
<sequence length="146" mass="16714">MKLLGKFLIGLVLIFVLLIFAGAVFQIQQENEVKNAKTEPYTVVNFWSAHQPTAKRFSENILTKTTDHDQILLIAKKEILRLKDEYDADIVWINIGPEVWEDNPKILKKEAAKIIWFKFDAEPKPSVNGYNYVGAFAGGDLYVLWS</sequence>
<dbReference type="Proteomes" id="UP000001901">
    <property type="component" value="Chromosome"/>
</dbReference>
<dbReference type="GeneID" id="8740177"/>
<dbReference type="STRING" id="572546.Arcpr_1487"/>